<gene>
    <name evidence="1" type="ORF">NYG85_04455</name>
</gene>
<comment type="caution">
    <text evidence="1">The sequence shown here is derived from an EMBL/GenBank/DDBJ whole genome shotgun (WGS) entry which is preliminary data.</text>
</comment>
<accession>A0ABT7HQF4</accession>
<reference evidence="1" key="1">
    <citation type="submission" date="2022-08" db="EMBL/GenBank/DDBJ databases">
        <authorList>
            <person name="Wang H."/>
        </authorList>
    </citation>
    <scope>NUCLEOTIDE SEQUENCE</scope>
    <source>
        <strain evidence="1">PS10</strain>
    </source>
</reference>
<name>A0ABT7HQF4_9BACT</name>
<proteinExistence type="predicted"/>
<dbReference type="RefSeq" id="WP_284937284.1">
    <property type="nucleotide sequence ID" value="NZ_JANURM010000003.1"/>
</dbReference>
<organism evidence="1 2">
    <name type="scientific">Campylobacter gastrosuis</name>
    <dbReference type="NCBI Taxonomy" id="2974576"/>
    <lineage>
        <taxon>Bacteria</taxon>
        <taxon>Pseudomonadati</taxon>
        <taxon>Campylobacterota</taxon>
        <taxon>Epsilonproteobacteria</taxon>
        <taxon>Campylobacterales</taxon>
        <taxon>Campylobacteraceae</taxon>
        <taxon>Campylobacter</taxon>
    </lineage>
</organism>
<evidence type="ECO:0000313" key="1">
    <source>
        <dbReference type="EMBL" id="MDL0088624.1"/>
    </source>
</evidence>
<protein>
    <recommendedName>
        <fullName evidence="3">Acetyltransferase</fullName>
    </recommendedName>
</protein>
<evidence type="ECO:0008006" key="3">
    <source>
        <dbReference type="Google" id="ProtNLM"/>
    </source>
</evidence>
<reference evidence="1" key="2">
    <citation type="journal article" date="2023" name="Microorganisms">
        <title>Isolation and Genomic Characteristics of Cat-Borne Campylobacter felis sp. nov. and Sheep-Borne Campylobacter ovis sp. nov.</title>
        <authorList>
            <person name="Wang H."/>
            <person name="Li Y."/>
            <person name="Gu Y."/>
            <person name="Zhou G."/>
            <person name="Chen X."/>
            <person name="Zhang X."/>
            <person name="Shao Z."/>
            <person name="Zhang J."/>
            <person name="Zhang M."/>
        </authorList>
    </citation>
    <scope>NUCLEOTIDE SEQUENCE</scope>
    <source>
        <strain evidence="1">PS10</strain>
    </source>
</reference>
<dbReference type="EMBL" id="JANURM010000003">
    <property type="protein sequence ID" value="MDL0088624.1"/>
    <property type="molecule type" value="Genomic_DNA"/>
</dbReference>
<dbReference type="Proteomes" id="UP001173801">
    <property type="component" value="Unassembled WGS sequence"/>
</dbReference>
<evidence type="ECO:0000313" key="2">
    <source>
        <dbReference type="Proteomes" id="UP001173801"/>
    </source>
</evidence>
<keyword evidence="2" id="KW-1185">Reference proteome</keyword>
<sequence>MYEFINFTDLDDVQKEMIFRWRNDERVAKFMIHKAIGWDEHLKFLNDLKTKSNKQYFLIKNGGGVCRRD</sequence>
<dbReference type="Gene3D" id="3.40.630.30">
    <property type="match status" value="1"/>
</dbReference>